<evidence type="ECO:0000256" key="5">
    <source>
        <dbReference type="RuleBase" id="RU362116"/>
    </source>
</evidence>
<gene>
    <name evidence="10" type="ORF">ACFQXB_05370</name>
</gene>
<dbReference type="PANTHER" id="PTHR30435">
    <property type="entry name" value="FLAGELLAR PROTEIN"/>
    <property type="match status" value="1"/>
</dbReference>
<keyword evidence="10" id="KW-0966">Cell projection</keyword>
<comment type="caution">
    <text evidence="10">The sequence shown here is derived from an EMBL/GenBank/DDBJ whole genome shotgun (WGS) entry which is preliminary data.</text>
</comment>
<protein>
    <recommendedName>
        <fullName evidence="3 5">Flagellar hook protein FlgE</fullName>
    </recommendedName>
</protein>
<dbReference type="SUPFAM" id="SSF117143">
    <property type="entry name" value="Flagellar hook protein flgE"/>
    <property type="match status" value="2"/>
</dbReference>
<feature type="domain" description="Flagellar hook protein FlgE D2" evidence="8">
    <location>
        <begin position="1073"/>
        <end position="1130"/>
    </location>
</feature>
<dbReference type="InterPro" id="IPR037925">
    <property type="entry name" value="FlgE/F/G-like"/>
</dbReference>
<dbReference type="NCBIfam" id="TIGR03506">
    <property type="entry name" value="FlgEFG_subfam"/>
    <property type="match status" value="2"/>
</dbReference>
<dbReference type="EMBL" id="JBHTFQ010000002">
    <property type="protein sequence ID" value="MFC7703622.1"/>
    <property type="molecule type" value="Genomic_DNA"/>
</dbReference>
<dbReference type="Pfam" id="PF06429">
    <property type="entry name" value="Flg_bbr_C"/>
    <property type="match status" value="1"/>
</dbReference>
<organism evidence="10 11">
    <name type="scientific">Plastorhodobacter daqingensis</name>
    <dbReference type="NCBI Taxonomy" id="1387281"/>
    <lineage>
        <taxon>Bacteria</taxon>
        <taxon>Pseudomonadati</taxon>
        <taxon>Pseudomonadota</taxon>
        <taxon>Alphaproteobacteria</taxon>
        <taxon>Rhodobacterales</taxon>
        <taxon>Paracoccaceae</taxon>
        <taxon>Plastorhodobacter</taxon>
    </lineage>
</organism>
<evidence type="ECO:0000313" key="11">
    <source>
        <dbReference type="Proteomes" id="UP001596516"/>
    </source>
</evidence>
<keyword evidence="4 5" id="KW-0975">Bacterial flagellum</keyword>
<name>A0ABW2UG55_9RHOB</name>
<dbReference type="InterPro" id="IPR020013">
    <property type="entry name" value="Flagellar_FlgE/F/G"/>
</dbReference>
<dbReference type="InterPro" id="IPR011491">
    <property type="entry name" value="FlgE_D2"/>
</dbReference>
<dbReference type="Proteomes" id="UP001596516">
    <property type="component" value="Unassembled WGS sequence"/>
</dbReference>
<dbReference type="Pfam" id="PF00460">
    <property type="entry name" value="Flg_bb_rod"/>
    <property type="match status" value="1"/>
</dbReference>
<accession>A0ABW2UG55</accession>
<proteinExistence type="inferred from homology"/>
<evidence type="ECO:0000259" key="7">
    <source>
        <dbReference type="Pfam" id="PF06429"/>
    </source>
</evidence>
<dbReference type="Gene3D" id="2.60.98.20">
    <property type="entry name" value="Flagellar hook protein FlgE"/>
    <property type="match status" value="2"/>
</dbReference>
<dbReference type="InterPro" id="IPR053967">
    <property type="entry name" value="LlgE_F_G-like_D1"/>
</dbReference>
<dbReference type="InterPro" id="IPR010930">
    <property type="entry name" value="Flg_bb/hook_C_dom"/>
</dbReference>
<dbReference type="PANTHER" id="PTHR30435:SF1">
    <property type="entry name" value="FLAGELLAR HOOK PROTEIN FLGE"/>
    <property type="match status" value="1"/>
</dbReference>
<keyword evidence="11" id="KW-1185">Reference proteome</keyword>
<feature type="domain" description="Flagellar basal body rod protein N-terminal" evidence="6">
    <location>
        <begin position="3"/>
        <end position="33"/>
    </location>
</feature>
<dbReference type="InterPro" id="IPR037058">
    <property type="entry name" value="Falgellar_hook_FlgE_sf"/>
</dbReference>
<comment type="subcellular location">
    <subcellularLocation>
        <location evidence="1 5">Bacterial flagellum basal body</location>
    </subcellularLocation>
</comment>
<dbReference type="InterPro" id="IPR001444">
    <property type="entry name" value="Flag_bb_rod_N"/>
</dbReference>
<evidence type="ECO:0000256" key="1">
    <source>
        <dbReference type="ARBA" id="ARBA00004117"/>
    </source>
</evidence>
<evidence type="ECO:0000256" key="3">
    <source>
        <dbReference type="ARBA" id="ARBA00019015"/>
    </source>
</evidence>
<evidence type="ECO:0000259" key="8">
    <source>
        <dbReference type="Pfam" id="PF07559"/>
    </source>
</evidence>
<evidence type="ECO:0000259" key="6">
    <source>
        <dbReference type="Pfam" id="PF00460"/>
    </source>
</evidence>
<keyword evidence="10" id="KW-0969">Cilium</keyword>
<dbReference type="RefSeq" id="WP_377400257.1">
    <property type="nucleotide sequence ID" value="NZ_JBHTFQ010000002.1"/>
</dbReference>
<evidence type="ECO:0000313" key="10">
    <source>
        <dbReference type="EMBL" id="MFC7703622.1"/>
    </source>
</evidence>
<dbReference type="Pfam" id="PF22692">
    <property type="entry name" value="LlgE_F_G_D1"/>
    <property type="match status" value="1"/>
</dbReference>
<sequence length="1250" mass="132484">MSFYTALTGLNGAQADLSATSNNIANVGTTGFKRSRAEFGDIFATSPLQSSASAIGSGAILKGIRQQFTQGNIASSLNVLDLAISGQGFFALKPSLGSSQTVFTRNGSFSVDNNRYVVDSTGQHLLVYPVNQDGSVTARDLISAVPLQLPVSSGDPKATSRIELGVNLPAGSTALGAQDAVPPTRAFDPADPRTFTNSTSITIFDDLGNPTIATVYFIKTQLASAQDPTSKFDTKLVINGTVVEPNLVKAVDQRGRQIFIDRFGNQTSQVPDDNYYLDGRASPLYKLDDLRSKVPSQPARMTGATSFFDFGPEGDRLVEIVTDPLMFHATRDSGNAESNVYWGRDFLMVNVDDGDQPVSVNIRPGKYTAAQLAAEVERAINEAYGDDRKIRVVKNVDDRMTIDLFRLNSDGTTIGLQPKLTLDLLRPSFVSEQLGINLDVPGPNFRRDEFLAHMQATIVNGLNDYIFDSSGAISAPLAEGLGVGQRLFTRAAGERMGQVYRSTEVISFDYAQQRDGVWASQPKHLVYSTFANRPTLSVYDNRTALSAAGAGNAVTYDPGQNTLTINVPADFDMGSSPTIRLAGTFASDLAATHLNGRELRVFEVVDLVDADGAPYKRLRVDTTQLGMPDTPFSLAANGAISILSGASEEVEAFFEGAGADGGLGILGSERIVLREKGAAATRSVGYFDGAPPVFTVTGALLGGDVALQALGLQSAGGAAALSSKVMWVDERNPPIRANYDHVNQRFQFSVERGSLGEGSPSNFHSFSVFGYPEALSVNNLGIPGGNDRQQVQIRGEEVLSTRPFVAQGGDIQPNDRRYGIRVTYNSDTRNFSIASGTTGESIAANGAVGVRAAQSASNIQVGRRTILADGSVDPNESFDRSARTLGFGDNHLMGFGLSKSSVGFEAGRGLAAQPATVRGGTALVPLNQVFRLSELGGENRFSISVNGISGVIELPPGSYVGSSLAAALEERINQIEDPLTGRTVGGVKVRYLPDSNSFEFTTGTTGDNSIIRVRGAARFGLDDVALGVGSVPQIFNLVQATSPEGLPLYVDASGKVVTTPPDNLVSGYFPLYIDEGELTFDRAGRLLSPSTSVRYDQFGSGVSLSLDIDFSGSTQFAQPFSVLTLQQDGFASGRLDGIEIDASGVIRASYTNGQNKPLGKVVLATFNNQNGLKQIGNATYVATASSGAPQVGEAGGEGLGNILSGSLERSNVDITEELVNLITAQRNFQASAKAIETTTTLTQTIINIRG</sequence>
<evidence type="ECO:0000256" key="4">
    <source>
        <dbReference type="ARBA" id="ARBA00023143"/>
    </source>
</evidence>
<evidence type="ECO:0000256" key="2">
    <source>
        <dbReference type="ARBA" id="ARBA00009677"/>
    </source>
</evidence>
<keyword evidence="10" id="KW-0282">Flagellum</keyword>
<dbReference type="Pfam" id="PF07559">
    <property type="entry name" value="FlgE_D2"/>
    <property type="match status" value="2"/>
</dbReference>
<comment type="function">
    <text evidence="5">A flexible structure which links the flagellar filament to the drive apparatus in the basal body.</text>
</comment>
<feature type="domain" description="Flagellar basal-body/hook protein C-terminal" evidence="7">
    <location>
        <begin position="1204"/>
        <end position="1248"/>
    </location>
</feature>
<evidence type="ECO:0000259" key="9">
    <source>
        <dbReference type="Pfam" id="PF22692"/>
    </source>
</evidence>
<feature type="domain" description="Flagellar hook protein FlgE D2" evidence="8">
    <location>
        <begin position="180"/>
        <end position="266"/>
    </location>
</feature>
<reference evidence="11" key="1">
    <citation type="journal article" date="2019" name="Int. J. Syst. Evol. Microbiol.">
        <title>The Global Catalogue of Microorganisms (GCM) 10K type strain sequencing project: providing services to taxonomists for standard genome sequencing and annotation.</title>
        <authorList>
            <consortium name="The Broad Institute Genomics Platform"/>
            <consortium name="The Broad Institute Genome Sequencing Center for Infectious Disease"/>
            <person name="Wu L."/>
            <person name="Ma J."/>
        </authorList>
    </citation>
    <scope>NUCLEOTIDE SEQUENCE [LARGE SCALE GENOMIC DNA]</scope>
    <source>
        <strain evidence="11">CGMCC 1.12750</strain>
    </source>
</reference>
<feature type="domain" description="Flagellar hook protein FlgE/F/G-like D1" evidence="9">
    <location>
        <begin position="83"/>
        <end position="126"/>
    </location>
</feature>
<comment type="similarity">
    <text evidence="2 5">Belongs to the flagella basal body rod proteins family.</text>
</comment>